<dbReference type="Gene3D" id="2.40.30.10">
    <property type="entry name" value="Translation factors"/>
    <property type="match status" value="1"/>
</dbReference>
<comment type="subcellular location">
    <subcellularLocation>
        <location evidence="1 7">Cytoplasm</location>
    </subcellularLocation>
</comment>
<gene>
    <name evidence="7" type="primary">prfC</name>
    <name evidence="10" type="ORF">CLV35_1147</name>
</gene>
<dbReference type="PANTHER" id="PTHR43556:SF2">
    <property type="entry name" value="PEPTIDE CHAIN RELEASE FACTOR RF3"/>
    <property type="match status" value="1"/>
</dbReference>
<dbReference type="SUPFAM" id="SSF52540">
    <property type="entry name" value="P-loop containing nucleoside triphosphate hydrolases"/>
    <property type="match status" value="1"/>
</dbReference>
<sequence length="537" mass="58325">MSSATQDVAAPGVAAREAARRRTFAVISHPDAGKSTLTEALALHAAVISEAGAVHGKAGRRGTVSDWMEMERNRGISITSSALQFSYGDAVVNLLDTPGHADFSEDTYRVLAAVDAAVMLLDAAKGLEPQTLKLFEVCRAGKVPIITVINKWDRPGREPLELLDEIEKTIGLRPTPINWPVGIAGDFRGLLDRRTGEYVRFTRTAGGATAAPQEVLKPVEAFEREGDVWETALEESELLEASDSDHDQEGFLEELTTPVLFASAVQNFGVRQLLDALVEAAPSPAPRPSVSGERRPLDAPFSAFVFKVQAGMDTAHRDRVAFARVCSGVFERGMVVTHGSTGKPFHTKYAQSMLGRERSTLDLAYPGDVIGLVNANALRVGDSLYVDEPVEYPSIPSFAPEHFSVVRAKDVGRYKQFRRGIEQLDHEGVVQVLRSDLRGDQAPVLAAVGPMQFEVAAYRMEHEFGAAVSLEPLEYQLAMRTDPDAAPKLSRLPGAELLTRSDGQALALFVNRWRLSTVAREHPELTLEPLVGGRANG</sequence>
<dbReference type="Proteomes" id="UP000281955">
    <property type="component" value="Unassembled WGS sequence"/>
</dbReference>
<dbReference type="Pfam" id="PF00009">
    <property type="entry name" value="GTP_EFTU"/>
    <property type="match status" value="1"/>
</dbReference>
<dbReference type="SUPFAM" id="SSF54980">
    <property type="entry name" value="EF-G C-terminal domain-like"/>
    <property type="match status" value="1"/>
</dbReference>
<dbReference type="InParanoid" id="A0A420XRM7"/>
<dbReference type="RefSeq" id="WP_121192500.1">
    <property type="nucleotide sequence ID" value="NZ_RBWV01000010.1"/>
</dbReference>
<organism evidence="10 11">
    <name type="scientific">Motilibacter peucedani</name>
    <dbReference type="NCBI Taxonomy" id="598650"/>
    <lineage>
        <taxon>Bacteria</taxon>
        <taxon>Bacillati</taxon>
        <taxon>Actinomycetota</taxon>
        <taxon>Actinomycetes</taxon>
        <taxon>Motilibacterales</taxon>
        <taxon>Motilibacteraceae</taxon>
        <taxon>Motilibacter</taxon>
    </lineage>
</organism>
<comment type="caution">
    <text evidence="7">Lacks conserved residue(s) required for the propagation of feature annotation.</text>
</comment>
<feature type="binding site" evidence="7">
    <location>
        <begin position="96"/>
        <end position="100"/>
    </location>
    <ligand>
        <name>GTP</name>
        <dbReference type="ChEBI" id="CHEBI:37565"/>
    </ligand>
</feature>
<dbReference type="InterPro" id="IPR000795">
    <property type="entry name" value="T_Tr_GTP-bd_dom"/>
</dbReference>
<accession>A0A420XRM7</accession>
<evidence type="ECO:0000313" key="10">
    <source>
        <dbReference type="EMBL" id="RKS77461.1"/>
    </source>
</evidence>
<evidence type="ECO:0000256" key="1">
    <source>
        <dbReference type="ARBA" id="ARBA00004496"/>
    </source>
</evidence>
<proteinExistence type="inferred from homology"/>
<dbReference type="SUPFAM" id="SSF50447">
    <property type="entry name" value="Translation proteins"/>
    <property type="match status" value="1"/>
</dbReference>
<dbReference type="InterPro" id="IPR031157">
    <property type="entry name" value="G_TR_CS"/>
</dbReference>
<dbReference type="EMBL" id="RBWV01000010">
    <property type="protein sequence ID" value="RKS77461.1"/>
    <property type="molecule type" value="Genomic_DNA"/>
</dbReference>
<dbReference type="PRINTS" id="PR00315">
    <property type="entry name" value="ELONGATNFCT"/>
</dbReference>
<evidence type="ECO:0000256" key="2">
    <source>
        <dbReference type="ARBA" id="ARBA00009978"/>
    </source>
</evidence>
<dbReference type="FunFam" id="3.40.50.300:FF:000542">
    <property type="entry name" value="Peptide chain release factor 3"/>
    <property type="match status" value="1"/>
</dbReference>
<dbReference type="InterPro" id="IPR041732">
    <property type="entry name" value="RF3_GTP-bd"/>
</dbReference>
<keyword evidence="3 7" id="KW-0963">Cytoplasm</keyword>
<evidence type="ECO:0000256" key="7">
    <source>
        <dbReference type="HAMAP-Rule" id="MF_00072"/>
    </source>
</evidence>
<keyword evidence="5 7" id="KW-0648">Protein biosynthesis</keyword>
<evidence type="ECO:0000256" key="4">
    <source>
        <dbReference type="ARBA" id="ARBA00022741"/>
    </source>
</evidence>
<dbReference type="InterPro" id="IPR053905">
    <property type="entry name" value="EF-G-like_DII"/>
</dbReference>
<evidence type="ECO:0000256" key="6">
    <source>
        <dbReference type="ARBA" id="ARBA00023134"/>
    </source>
</evidence>
<evidence type="ECO:0000256" key="8">
    <source>
        <dbReference type="NCBIfam" id="TIGR00503"/>
    </source>
</evidence>
<keyword evidence="11" id="KW-1185">Reference proteome</keyword>
<evidence type="ECO:0000256" key="5">
    <source>
        <dbReference type="ARBA" id="ARBA00022917"/>
    </source>
</evidence>
<evidence type="ECO:0000313" key="11">
    <source>
        <dbReference type="Proteomes" id="UP000281955"/>
    </source>
</evidence>
<dbReference type="Pfam" id="PF16658">
    <property type="entry name" value="RF3_C"/>
    <property type="match status" value="1"/>
</dbReference>
<comment type="function">
    <text evidence="7">Increases the formation of ribosomal termination complexes and stimulates activities of RF-1 and RF-2. It binds guanine nucleotides and has strong preference for UGA stop codons. It may interact directly with the ribosome. The stimulation of RF-1 and RF-2 is significantly reduced by GTP and GDP, but not by GMP.</text>
</comment>
<protein>
    <recommendedName>
        <fullName evidence="7 8">Peptide chain release factor 3</fullName>
        <shortName evidence="7">RF-3</shortName>
    </recommendedName>
</protein>
<dbReference type="GO" id="GO:0005525">
    <property type="term" value="F:GTP binding"/>
    <property type="evidence" value="ECO:0007669"/>
    <property type="project" value="UniProtKB-UniRule"/>
</dbReference>
<dbReference type="InterPro" id="IPR005225">
    <property type="entry name" value="Small_GTP-bd"/>
</dbReference>
<dbReference type="InterPro" id="IPR035647">
    <property type="entry name" value="EFG_III/V"/>
</dbReference>
<dbReference type="CDD" id="cd04169">
    <property type="entry name" value="RF3"/>
    <property type="match status" value="1"/>
</dbReference>
<dbReference type="OrthoDB" id="3492050at2"/>
<feature type="domain" description="Tr-type G" evidence="9">
    <location>
        <begin position="19"/>
        <end position="285"/>
    </location>
</feature>
<keyword evidence="6 7" id="KW-0342">GTP-binding</keyword>
<dbReference type="NCBIfam" id="NF001964">
    <property type="entry name" value="PRK00741.1"/>
    <property type="match status" value="1"/>
</dbReference>
<dbReference type="Gene3D" id="3.40.50.300">
    <property type="entry name" value="P-loop containing nucleotide triphosphate hydrolases"/>
    <property type="match status" value="1"/>
</dbReference>
<dbReference type="PROSITE" id="PS51722">
    <property type="entry name" value="G_TR_2"/>
    <property type="match status" value="1"/>
</dbReference>
<dbReference type="InterPro" id="IPR027417">
    <property type="entry name" value="P-loop_NTPase"/>
</dbReference>
<comment type="similarity">
    <text evidence="2 7">Belongs to the TRAFAC class translation factor GTPase superfamily. Classic translation factor GTPase family. PrfC subfamily.</text>
</comment>
<dbReference type="AlphaFoldDB" id="A0A420XRM7"/>
<evidence type="ECO:0000256" key="3">
    <source>
        <dbReference type="ARBA" id="ARBA00022490"/>
    </source>
</evidence>
<evidence type="ECO:0000259" key="9">
    <source>
        <dbReference type="PROSITE" id="PS51722"/>
    </source>
</evidence>
<name>A0A420XRM7_9ACTN</name>
<dbReference type="Pfam" id="PF22042">
    <property type="entry name" value="EF-G_D2"/>
    <property type="match status" value="1"/>
</dbReference>
<dbReference type="InterPro" id="IPR038467">
    <property type="entry name" value="RF3_dom_3_sf"/>
</dbReference>
<dbReference type="GO" id="GO:0006449">
    <property type="term" value="P:regulation of translational termination"/>
    <property type="evidence" value="ECO:0007669"/>
    <property type="project" value="UniProtKB-UniRule"/>
</dbReference>
<dbReference type="InterPro" id="IPR004548">
    <property type="entry name" value="PrfC"/>
</dbReference>
<reference evidence="10 11" key="1">
    <citation type="submission" date="2018-10" db="EMBL/GenBank/DDBJ databases">
        <title>Genomic Encyclopedia of Archaeal and Bacterial Type Strains, Phase II (KMG-II): from individual species to whole genera.</title>
        <authorList>
            <person name="Goeker M."/>
        </authorList>
    </citation>
    <scope>NUCLEOTIDE SEQUENCE [LARGE SCALE GENOMIC DNA]</scope>
    <source>
        <strain evidence="10 11">RP-AC37</strain>
    </source>
</reference>
<dbReference type="GO" id="GO:0005829">
    <property type="term" value="C:cytosol"/>
    <property type="evidence" value="ECO:0007669"/>
    <property type="project" value="TreeGrafter"/>
</dbReference>
<dbReference type="HAMAP" id="MF_00072">
    <property type="entry name" value="Rel_fac_3"/>
    <property type="match status" value="1"/>
</dbReference>
<comment type="caution">
    <text evidence="10">The sequence shown here is derived from an EMBL/GenBank/DDBJ whole genome shotgun (WGS) entry which is preliminary data.</text>
</comment>
<dbReference type="InterPro" id="IPR009000">
    <property type="entry name" value="Transl_B-barrel_sf"/>
</dbReference>
<dbReference type="GO" id="GO:0016149">
    <property type="term" value="F:translation release factor activity, codon specific"/>
    <property type="evidence" value="ECO:0007669"/>
    <property type="project" value="UniProtKB-UniRule"/>
</dbReference>
<keyword evidence="4 7" id="KW-0547">Nucleotide-binding</keyword>
<dbReference type="PANTHER" id="PTHR43556">
    <property type="entry name" value="PEPTIDE CHAIN RELEASE FACTOR RF3"/>
    <property type="match status" value="1"/>
</dbReference>
<dbReference type="InterPro" id="IPR032090">
    <property type="entry name" value="RF3_C"/>
</dbReference>
<dbReference type="GO" id="GO:0003924">
    <property type="term" value="F:GTPase activity"/>
    <property type="evidence" value="ECO:0007669"/>
    <property type="project" value="InterPro"/>
</dbReference>
<dbReference type="GO" id="GO:0016150">
    <property type="term" value="F:translation release factor activity, codon nonspecific"/>
    <property type="evidence" value="ECO:0007669"/>
    <property type="project" value="TreeGrafter"/>
</dbReference>
<dbReference type="NCBIfam" id="TIGR00503">
    <property type="entry name" value="prfC"/>
    <property type="match status" value="1"/>
</dbReference>
<dbReference type="Gene3D" id="3.30.70.3280">
    <property type="entry name" value="Peptide chain release factor 3, domain III"/>
    <property type="match status" value="1"/>
</dbReference>
<dbReference type="PROSITE" id="PS00301">
    <property type="entry name" value="G_TR_1"/>
    <property type="match status" value="1"/>
</dbReference>
<dbReference type="NCBIfam" id="TIGR00231">
    <property type="entry name" value="small_GTP"/>
    <property type="match status" value="1"/>
</dbReference>